<reference evidence="2 3" key="1">
    <citation type="submission" date="2019-03" db="EMBL/GenBank/DDBJ databases">
        <title>Genomic Encyclopedia of Type Strains, Phase IV (KMG-IV): sequencing the most valuable type-strain genomes for metagenomic binning, comparative biology and taxonomic classification.</title>
        <authorList>
            <person name="Goeker M."/>
        </authorList>
    </citation>
    <scope>NUCLEOTIDE SEQUENCE [LARGE SCALE GENOMIC DNA]</scope>
    <source>
        <strain evidence="2 3">DSM 100309</strain>
    </source>
</reference>
<dbReference type="OrthoDB" id="286202at2"/>
<dbReference type="Gene3D" id="3.40.190.10">
    <property type="entry name" value="Periplasmic binding protein-like II"/>
    <property type="match status" value="2"/>
</dbReference>
<dbReference type="RefSeq" id="WP_124945502.1">
    <property type="nucleotide sequence ID" value="NZ_BHVT01000015.1"/>
</dbReference>
<evidence type="ECO:0000313" key="2">
    <source>
        <dbReference type="EMBL" id="TCV84327.1"/>
    </source>
</evidence>
<keyword evidence="1" id="KW-0732">Signal</keyword>
<evidence type="ECO:0000256" key="1">
    <source>
        <dbReference type="SAM" id="SignalP"/>
    </source>
</evidence>
<proteinExistence type="predicted"/>
<dbReference type="AlphaFoldDB" id="A0A4R3XYY9"/>
<comment type="caution">
    <text evidence="2">The sequence shown here is derived from an EMBL/GenBank/DDBJ whole genome shotgun (WGS) entry which is preliminary data.</text>
</comment>
<evidence type="ECO:0000313" key="3">
    <source>
        <dbReference type="Proteomes" id="UP000295367"/>
    </source>
</evidence>
<gene>
    <name evidence="2" type="ORF">EDC63_11292</name>
</gene>
<protein>
    <submittedName>
        <fullName evidence="2">ABC-type phosphate/phosphonate transport system substrate-binding protein</fullName>
    </submittedName>
</protein>
<dbReference type="Proteomes" id="UP000295367">
    <property type="component" value="Unassembled WGS sequence"/>
</dbReference>
<dbReference type="PROSITE" id="PS51257">
    <property type="entry name" value="PROKAR_LIPOPROTEIN"/>
    <property type="match status" value="1"/>
</dbReference>
<organism evidence="2 3">
    <name type="scientific">Sulfurirhabdus autotrophica</name>
    <dbReference type="NCBI Taxonomy" id="1706046"/>
    <lineage>
        <taxon>Bacteria</taxon>
        <taxon>Pseudomonadati</taxon>
        <taxon>Pseudomonadota</taxon>
        <taxon>Betaproteobacteria</taxon>
        <taxon>Nitrosomonadales</taxon>
        <taxon>Sulfuricellaceae</taxon>
        <taxon>Sulfurirhabdus</taxon>
    </lineage>
</organism>
<sequence length="289" mass="31636">MFKSILIRMFTLVIVLGSACPAWSADKKPSIEIGIAPFLPVKTLAQNYAPMRAYLEQRLKMPVTFVTAPDYKSFNERTGKHEYPLIITVANSAYLAWSEYGYIPLLRPVIYTRPVLVVSKNQNIASLKELRGKTIGMSDALAVVSMQGMQMLREAGLESGQDVTIKNMQNHGAAINLVIAGDVAAAIVSDRALIQLPAATQDSVKIIQTWERGAVPGIIYLGSPDLPREKIEALSQAILEYARDVPEGIALMKRLGYGGLAPIDLAELRTYEPYGVLLKEAMAKASSKQ</sequence>
<dbReference type="PANTHER" id="PTHR35841">
    <property type="entry name" value="PHOSPHONATES-BINDING PERIPLASMIC PROTEIN"/>
    <property type="match status" value="1"/>
</dbReference>
<name>A0A4R3XYY9_9PROT</name>
<keyword evidence="3" id="KW-1185">Reference proteome</keyword>
<dbReference type="PANTHER" id="PTHR35841:SF1">
    <property type="entry name" value="PHOSPHONATES-BINDING PERIPLASMIC PROTEIN"/>
    <property type="match status" value="1"/>
</dbReference>
<feature type="signal peptide" evidence="1">
    <location>
        <begin position="1"/>
        <end position="24"/>
    </location>
</feature>
<accession>A0A4R3XYY9</accession>
<dbReference type="Pfam" id="PF12974">
    <property type="entry name" value="Phosphonate-bd"/>
    <property type="match status" value="1"/>
</dbReference>
<dbReference type="EMBL" id="SMCO01000012">
    <property type="protein sequence ID" value="TCV84327.1"/>
    <property type="molecule type" value="Genomic_DNA"/>
</dbReference>
<dbReference type="SUPFAM" id="SSF53850">
    <property type="entry name" value="Periplasmic binding protein-like II"/>
    <property type="match status" value="1"/>
</dbReference>
<feature type="chain" id="PRO_5020836825" evidence="1">
    <location>
        <begin position="25"/>
        <end position="289"/>
    </location>
</feature>